<name>A0A7T4N249_9BURK</name>
<gene>
    <name evidence="5" type="ORF">I6I06_16505</name>
</gene>
<dbReference type="InterPro" id="IPR014819">
    <property type="entry name" value="PriCT_2"/>
</dbReference>
<dbReference type="Pfam" id="PF08707">
    <property type="entry name" value="PriCT_2"/>
    <property type="match status" value="1"/>
</dbReference>
<dbReference type="Pfam" id="PF13362">
    <property type="entry name" value="Toprim_3"/>
    <property type="match status" value="1"/>
</dbReference>
<dbReference type="RefSeq" id="WP_052400404.1">
    <property type="nucleotide sequence ID" value="NZ_CP066075.1"/>
</dbReference>
<dbReference type="Proteomes" id="UP000595610">
    <property type="component" value="Chromosome 1"/>
</dbReference>
<dbReference type="KEGG" id="pgis:I6I06_16505"/>
<feature type="domain" description="Primase C-terminal 2" evidence="3">
    <location>
        <begin position="12"/>
        <end position="83"/>
    </location>
</feature>
<accession>A0A7T4N249</accession>
<feature type="domain" description="DUF927" evidence="2">
    <location>
        <begin position="365"/>
        <end position="555"/>
    </location>
</feature>
<dbReference type="Pfam" id="PF06048">
    <property type="entry name" value="DUF927"/>
    <property type="match status" value="1"/>
</dbReference>
<dbReference type="CDD" id="cd01029">
    <property type="entry name" value="TOPRIM_primases"/>
    <property type="match status" value="1"/>
</dbReference>
<protein>
    <submittedName>
        <fullName evidence="5">DUF927 domain-containing protein</fullName>
    </submittedName>
</protein>
<evidence type="ECO:0000259" key="2">
    <source>
        <dbReference type="Pfam" id="PF06048"/>
    </source>
</evidence>
<evidence type="ECO:0000259" key="4">
    <source>
        <dbReference type="Pfam" id="PF13362"/>
    </source>
</evidence>
<dbReference type="InterPro" id="IPR009270">
    <property type="entry name" value="DUF927"/>
</dbReference>
<evidence type="ECO:0000313" key="5">
    <source>
        <dbReference type="EMBL" id="QQC63866.1"/>
    </source>
</evidence>
<reference evidence="5 6" key="1">
    <citation type="submission" date="2020-12" db="EMBL/GenBank/DDBJ databases">
        <title>FDA dAtabase for Regulatory Grade micrObial Sequences (FDA-ARGOS): Supporting development and validation of Infectious Disease Dx tests.</title>
        <authorList>
            <person name="Nelson B."/>
            <person name="Plummer A."/>
            <person name="Tallon L."/>
            <person name="Sadzewicz L."/>
            <person name="Zhao X."/>
            <person name="Boylan J."/>
            <person name="Ott S."/>
            <person name="Bowen H."/>
            <person name="Vavikolanu K."/>
            <person name="Mehta A."/>
            <person name="Aluvathingal J."/>
            <person name="Nadendla S."/>
            <person name="Myers T."/>
            <person name="Yan Y."/>
            <person name="Sichtig H."/>
        </authorList>
    </citation>
    <scope>NUCLEOTIDE SEQUENCE [LARGE SCALE GENOMIC DNA]</scope>
    <source>
        <strain evidence="5 6">FDAARGOS_1049</strain>
    </source>
</reference>
<dbReference type="GO" id="GO:0016817">
    <property type="term" value="F:hydrolase activity, acting on acid anhydrides"/>
    <property type="evidence" value="ECO:0007669"/>
    <property type="project" value="InterPro"/>
</dbReference>
<keyword evidence="6" id="KW-1185">Reference proteome</keyword>
<evidence type="ECO:0000256" key="1">
    <source>
        <dbReference type="SAM" id="MobiDB-lite"/>
    </source>
</evidence>
<evidence type="ECO:0000259" key="3">
    <source>
        <dbReference type="Pfam" id="PF08707"/>
    </source>
</evidence>
<organism evidence="5 6">
    <name type="scientific">Paraburkholderia ginsengisoli</name>
    <dbReference type="NCBI Taxonomy" id="311231"/>
    <lineage>
        <taxon>Bacteria</taxon>
        <taxon>Pseudomonadati</taxon>
        <taxon>Pseudomonadota</taxon>
        <taxon>Betaproteobacteria</taxon>
        <taxon>Burkholderiales</taxon>
        <taxon>Burkholderiaceae</taxon>
        <taxon>Paraburkholderia</taxon>
    </lineage>
</organism>
<evidence type="ECO:0000313" key="6">
    <source>
        <dbReference type="Proteomes" id="UP000595610"/>
    </source>
</evidence>
<sequence length="588" mass="63263">MSEIVCERARIEAALSCIPPDVGRDQWWRIAASLKDEFGDDGFDVFDRWSQGCDRYSVSDARDTWRSLQPGRGITIASLLDMAKRHGFDPRSHRAAPIDPSEQERRRAERATRAKHEDARRAKERTNAAKLALTVWNTAKPVQGGHPYLTRKGLAAPSTLRELDADKLAALIGYKASSSGEELTGRILVARIQSDTLLTSVEMIDESGRKSALKGGAKAGGYWVASAPTKASRRILVGEGVATVLSLHVCTGDAAVAALSSGNLAKVARAMREAFPYAEIVVCGDLGNGQDQACEAAQAVGGALALPDFGPDAGNGHTDFNDMLMLSGADAVRDVINAAVDAAVCVAQSHVAPPEEDGGPHARYVVSDDGVHYIGVRHDPKAERDVELPPVRLCDRLEIIGRGEDDSGQNYRILRWRSRGSGTERTIALPLAEVGEREGWSRLRGLGLAVSTGRQKTELLAEYLQTSGSDDRHRVTALGGWQHGGYILPSGEVLGNPSAPVFFNGDKSAVAAYVAAGTVESWRDSVARLARGNTRPTLAIGVALAAPLLSLVDLEVRRHPHFRQIRVWQNHHGEGRRFGMGLARPAGS</sequence>
<dbReference type="EMBL" id="CP066075">
    <property type="protein sequence ID" value="QQC63866.1"/>
    <property type="molecule type" value="Genomic_DNA"/>
</dbReference>
<dbReference type="InterPro" id="IPR034154">
    <property type="entry name" value="TOPRIM_DnaG/twinkle"/>
</dbReference>
<dbReference type="InterPro" id="IPR006171">
    <property type="entry name" value="TOPRIM_dom"/>
</dbReference>
<feature type="compositionally biased region" description="Basic and acidic residues" evidence="1">
    <location>
        <begin position="102"/>
        <end position="124"/>
    </location>
</feature>
<feature type="domain" description="Toprim" evidence="4">
    <location>
        <begin position="235"/>
        <end position="330"/>
    </location>
</feature>
<feature type="region of interest" description="Disordered" evidence="1">
    <location>
        <begin position="89"/>
        <end position="124"/>
    </location>
</feature>
<dbReference type="AlphaFoldDB" id="A0A7T4N249"/>
<proteinExistence type="predicted"/>